<dbReference type="KEGG" id="pma:Pro_0977"/>
<dbReference type="PATRIC" id="fig|167539.5.peg.1025"/>
<keyword evidence="2" id="KW-1185">Reference proteome</keyword>
<proteinExistence type="predicted"/>
<gene>
    <name evidence="1" type="ordered locus">Pro_0977</name>
</gene>
<protein>
    <submittedName>
        <fullName evidence="1">Uncharacterized protein</fullName>
    </submittedName>
</protein>
<organism evidence="1 2">
    <name type="scientific">Prochlorococcus marinus (strain SARG / CCMP1375 / SS120)</name>
    <dbReference type="NCBI Taxonomy" id="167539"/>
    <lineage>
        <taxon>Bacteria</taxon>
        <taxon>Bacillati</taxon>
        <taxon>Cyanobacteriota</taxon>
        <taxon>Cyanophyceae</taxon>
        <taxon>Synechococcales</taxon>
        <taxon>Prochlorococcaceae</taxon>
        <taxon>Prochlorococcus</taxon>
    </lineage>
</organism>
<sequence>MKQAKWNMSILKKFNSTSHTKILSYLKNELIKHPINRVTTKRDRNIASTKR</sequence>
<reference evidence="1 2" key="1">
    <citation type="journal article" date="2003" name="Proc. Natl. Acad. Sci. U.S.A.">
        <title>Genome sequence of the cyanobacterium Prochlorococcus marinus SS120, a nearly minimal oxyphototrophic genome.</title>
        <authorList>
            <person name="Dufresne A."/>
            <person name="Salanoubat M."/>
            <person name="Partensky F."/>
            <person name="Artiguenave F."/>
            <person name="Axmann I.M."/>
            <person name="Barbe V."/>
            <person name="Duprat S."/>
            <person name="Galperin M.Y."/>
            <person name="Koonin E.V."/>
            <person name="Le Gall F."/>
            <person name="Makarova K.S."/>
            <person name="Ostrowski M."/>
            <person name="Oztas S."/>
            <person name="Robert C."/>
            <person name="Rogozin I.B."/>
            <person name="Scanlan D.J."/>
            <person name="Tandeau de Marsac N."/>
            <person name="Weissenbach J."/>
            <person name="Wincker P."/>
            <person name="Wolf Y.I."/>
            <person name="Hess W.R."/>
        </authorList>
    </citation>
    <scope>NUCLEOTIDE SEQUENCE [LARGE SCALE GENOMIC DNA]</scope>
    <source>
        <strain evidence="2">SARG / CCMP1375 / SS120</strain>
    </source>
</reference>
<dbReference type="EnsemblBacteria" id="AAQ00022">
    <property type="protein sequence ID" value="AAQ00022"/>
    <property type="gene ID" value="Pro_0977"/>
</dbReference>
<evidence type="ECO:0000313" key="2">
    <source>
        <dbReference type="Proteomes" id="UP000001420"/>
    </source>
</evidence>
<accession>Q7VBW5</accession>
<dbReference type="EMBL" id="AE017126">
    <property type="protein sequence ID" value="AAQ00022.1"/>
    <property type="molecule type" value="Genomic_DNA"/>
</dbReference>
<dbReference type="Proteomes" id="UP000001420">
    <property type="component" value="Chromosome"/>
</dbReference>
<dbReference type="OrthoDB" id="559123at2"/>
<evidence type="ECO:0000313" key="1">
    <source>
        <dbReference type="EMBL" id="AAQ00022.1"/>
    </source>
</evidence>
<dbReference type="AlphaFoldDB" id="Q7VBW5"/>
<name>Q7VBW5_PROMA</name>
<dbReference type="HOGENOM" id="CLU_3102538_0_0_3"/>